<dbReference type="GO" id="GO:0061630">
    <property type="term" value="F:ubiquitin protein ligase activity"/>
    <property type="evidence" value="ECO:0007669"/>
    <property type="project" value="UniProtKB-EC"/>
</dbReference>
<dbReference type="eggNOG" id="KOG0800">
    <property type="taxonomic scope" value="Eukaryota"/>
</dbReference>
<dbReference type="Gramene" id="EFJ05376">
    <property type="protein sequence ID" value="EFJ05376"/>
    <property type="gene ID" value="SELMODRAFT_431617"/>
</dbReference>
<evidence type="ECO:0000256" key="4">
    <source>
        <dbReference type="ARBA" id="ARBA00022771"/>
    </source>
</evidence>
<evidence type="ECO:0000313" key="10">
    <source>
        <dbReference type="EMBL" id="EFJ05376.1"/>
    </source>
</evidence>
<dbReference type="PANTHER" id="PTHR14155">
    <property type="entry name" value="RING FINGER DOMAIN-CONTAINING"/>
    <property type="match status" value="1"/>
</dbReference>
<evidence type="ECO:0000259" key="9">
    <source>
        <dbReference type="PROSITE" id="PS50089"/>
    </source>
</evidence>
<comment type="similarity">
    <text evidence="6">Belongs to the RING-type zinc finger family. ATL subfamily.</text>
</comment>
<dbReference type="PANTHER" id="PTHR14155:SF627">
    <property type="entry name" value="OS06G0192800 PROTEIN"/>
    <property type="match status" value="1"/>
</dbReference>
<sequence length="138" mass="14982">MDGRSSAAHLATKGLWLLVFACFVFAASVLGCLWLCFRLLGQQEIDDAIAAEGDAAIAAARRIRIPTLNYSALEIKSPATAAAADCCPICLAPFREELVKKMPVCCHYFHPGCIDLWLDSHTSCPVCREELRLASAEP</sequence>
<comment type="catalytic activity">
    <reaction evidence="1">
        <text>S-ubiquitinyl-[E2 ubiquitin-conjugating enzyme]-L-cysteine + [acceptor protein]-L-lysine = [E2 ubiquitin-conjugating enzyme]-L-cysteine + N(6)-ubiquitinyl-[acceptor protein]-L-lysine.</text>
        <dbReference type="EC" id="2.3.2.27"/>
    </reaction>
</comment>
<dbReference type="Gramene" id="EFJ26811">
    <property type="protein sequence ID" value="EFJ26811"/>
    <property type="gene ID" value="SELMODRAFT_412606"/>
</dbReference>
<dbReference type="PROSITE" id="PS50089">
    <property type="entry name" value="ZF_RING_2"/>
    <property type="match status" value="1"/>
</dbReference>
<dbReference type="GO" id="GO:0016567">
    <property type="term" value="P:protein ubiquitination"/>
    <property type="evidence" value="ECO:0000318"/>
    <property type="project" value="GO_Central"/>
</dbReference>
<dbReference type="EC" id="2.3.2.27" evidence="2"/>
<dbReference type="UniPathway" id="UPA00143"/>
<dbReference type="AlphaFoldDB" id="D8RM15"/>
<keyword evidence="3" id="KW-0479">Metal-binding</keyword>
<dbReference type="Gene3D" id="3.30.40.10">
    <property type="entry name" value="Zinc/RING finger domain, C3HC4 (zinc finger)"/>
    <property type="match status" value="1"/>
</dbReference>
<dbReference type="Proteomes" id="UP000001514">
    <property type="component" value="Unassembled WGS sequence"/>
</dbReference>
<evidence type="ECO:0000256" key="1">
    <source>
        <dbReference type="ARBA" id="ARBA00000900"/>
    </source>
</evidence>
<keyword evidence="8" id="KW-0812">Transmembrane</keyword>
<dbReference type="InterPro" id="IPR013083">
    <property type="entry name" value="Znf_RING/FYVE/PHD"/>
</dbReference>
<reference evidence="11 12" key="1">
    <citation type="journal article" date="2011" name="Science">
        <title>The Selaginella genome identifies genetic changes associated with the evolution of vascular plants.</title>
        <authorList>
            <person name="Banks J.A."/>
            <person name="Nishiyama T."/>
            <person name="Hasebe M."/>
            <person name="Bowman J.L."/>
            <person name="Gribskov M."/>
            <person name="dePamphilis C."/>
            <person name="Albert V.A."/>
            <person name="Aono N."/>
            <person name="Aoyama T."/>
            <person name="Ambrose B.A."/>
            <person name="Ashton N.W."/>
            <person name="Axtell M.J."/>
            <person name="Barker E."/>
            <person name="Barker M.S."/>
            <person name="Bennetzen J.L."/>
            <person name="Bonawitz N.D."/>
            <person name="Chapple C."/>
            <person name="Cheng C."/>
            <person name="Correa L.G."/>
            <person name="Dacre M."/>
            <person name="DeBarry J."/>
            <person name="Dreyer I."/>
            <person name="Elias M."/>
            <person name="Engstrom E.M."/>
            <person name="Estelle M."/>
            <person name="Feng L."/>
            <person name="Finet C."/>
            <person name="Floyd S.K."/>
            <person name="Frommer W.B."/>
            <person name="Fujita T."/>
            <person name="Gramzow L."/>
            <person name="Gutensohn M."/>
            <person name="Harholt J."/>
            <person name="Hattori M."/>
            <person name="Heyl A."/>
            <person name="Hirai T."/>
            <person name="Hiwatashi Y."/>
            <person name="Ishikawa M."/>
            <person name="Iwata M."/>
            <person name="Karol K.G."/>
            <person name="Koehler B."/>
            <person name="Kolukisaoglu U."/>
            <person name="Kubo M."/>
            <person name="Kurata T."/>
            <person name="Lalonde S."/>
            <person name="Li K."/>
            <person name="Li Y."/>
            <person name="Litt A."/>
            <person name="Lyons E."/>
            <person name="Manning G."/>
            <person name="Maruyama T."/>
            <person name="Michael T.P."/>
            <person name="Mikami K."/>
            <person name="Miyazaki S."/>
            <person name="Morinaga S."/>
            <person name="Murata T."/>
            <person name="Mueller-Roeber B."/>
            <person name="Nelson D.R."/>
            <person name="Obara M."/>
            <person name="Oguri Y."/>
            <person name="Olmstead R.G."/>
            <person name="Onodera N."/>
            <person name="Petersen B.L."/>
            <person name="Pils B."/>
            <person name="Prigge M."/>
            <person name="Rensing S.A."/>
            <person name="Riano-Pachon D.M."/>
            <person name="Roberts A.W."/>
            <person name="Sato Y."/>
            <person name="Scheller H.V."/>
            <person name="Schulz B."/>
            <person name="Schulz C."/>
            <person name="Shakirov E.V."/>
            <person name="Shibagaki N."/>
            <person name="Shinohara N."/>
            <person name="Shippen D.E."/>
            <person name="Soerensen I."/>
            <person name="Sotooka R."/>
            <person name="Sugimoto N."/>
            <person name="Sugita M."/>
            <person name="Sumikawa N."/>
            <person name="Tanurdzic M."/>
            <person name="Theissen G."/>
            <person name="Ulvskov P."/>
            <person name="Wakazuki S."/>
            <person name="Weng J.K."/>
            <person name="Willats W.W."/>
            <person name="Wipf D."/>
            <person name="Wolf P.G."/>
            <person name="Yang L."/>
            <person name="Zimmer A.D."/>
            <person name="Zhu Q."/>
            <person name="Mitros T."/>
            <person name="Hellsten U."/>
            <person name="Loque D."/>
            <person name="Otillar R."/>
            <person name="Salamov A."/>
            <person name="Schmutz J."/>
            <person name="Shapiro H."/>
            <person name="Lindquist E."/>
            <person name="Lucas S."/>
            <person name="Rokhsar D."/>
            <person name="Grigoriev I.V."/>
        </authorList>
    </citation>
    <scope>NUCLEOTIDE SEQUENCE [LARGE SCALE GENOMIC DNA]</scope>
</reference>
<dbReference type="OMA" id="KEECCIC"/>
<accession>D8RM15</accession>
<evidence type="ECO:0000256" key="7">
    <source>
        <dbReference type="PROSITE-ProRule" id="PRU00175"/>
    </source>
</evidence>
<feature type="domain" description="RING-type" evidence="9">
    <location>
        <begin position="87"/>
        <end position="128"/>
    </location>
</feature>
<organism evidence="12">
    <name type="scientific">Selaginella moellendorffii</name>
    <name type="common">Spikemoss</name>
    <dbReference type="NCBI Taxonomy" id="88036"/>
    <lineage>
        <taxon>Eukaryota</taxon>
        <taxon>Viridiplantae</taxon>
        <taxon>Streptophyta</taxon>
        <taxon>Embryophyta</taxon>
        <taxon>Tracheophyta</taxon>
        <taxon>Lycopodiopsida</taxon>
        <taxon>Selaginellales</taxon>
        <taxon>Selaginellaceae</taxon>
        <taxon>Selaginella</taxon>
    </lineage>
</organism>
<evidence type="ECO:0000256" key="2">
    <source>
        <dbReference type="ARBA" id="ARBA00012483"/>
    </source>
</evidence>
<keyword evidence="12" id="KW-1185">Reference proteome</keyword>
<dbReference type="EMBL" id="GL377727">
    <property type="protein sequence ID" value="EFJ05376.1"/>
    <property type="molecule type" value="Genomic_DNA"/>
</dbReference>
<dbReference type="GO" id="GO:0008270">
    <property type="term" value="F:zinc ion binding"/>
    <property type="evidence" value="ECO:0007669"/>
    <property type="project" value="UniProtKB-KW"/>
</dbReference>
<protein>
    <recommendedName>
        <fullName evidence="2">RING-type E3 ubiquitin transferase</fullName>
        <ecNumber evidence="2">2.3.2.27</ecNumber>
    </recommendedName>
</protein>
<evidence type="ECO:0000256" key="6">
    <source>
        <dbReference type="ARBA" id="ARBA00024209"/>
    </source>
</evidence>
<dbReference type="HOGENOM" id="CLU_1858708_0_0_1"/>
<dbReference type="InterPro" id="IPR053238">
    <property type="entry name" value="RING-H2_zinc_finger"/>
</dbReference>
<evidence type="ECO:0000256" key="3">
    <source>
        <dbReference type="ARBA" id="ARBA00022723"/>
    </source>
</evidence>
<name>D8RM15_SELML</name>
<keyword evidence="4 7" id="KW-0863">Zinc-finger</keyword>
<keyword evidence="5" id="KW-0862">Zinc</keyword>
<gene>
    <name evidence="11" type="ORF">SELMODRAFT_412606</name>
    <name evidence="10" type="ORF">SELMODRAFT_431617</name>
</gene>
<keyword evidence="8" id="KW-1133">Transmembrane helix</keyword>
<evidence type="ECO:0000313" key="11">
    <source>
        <dbReference type="EMBL" id="EFJ26811.1"/>
    </source>
</evidence>
<feature type="transmembrane region" description="Helical" evidence="8">
    <location>
        <begin position="15"/>
        <end position="37"/>
    </location>
</feature>
<dbReference type="PROSITE" id="PS51257">
    <property type="entry name" value="PROKAR_LIPOPROTEIN"/>
    <property type="match status" value="1"/>
</dbReference>
<dbReference type="KEGG" id="smo:SELMODRAFT_412606"/>
<evidence type="ECO:0000313" key="12">
    <source>
        <dbReference type="Proteomes" id="UP000001514"/>
    </source>
</evidence>
<dbReference type="SMART" id="SM00184">
    <property type="entry name" value="RING"/>
    <property type="match status" value="1"/>
</dbReference>
<dbReference type="OrthoDB" id="8062037at2759"/>
<dbReference type="SUPFAM" id="SSF57850">
    <property type="entry name" value="RING/U-box"/>
    <property type="match status" value="1"/>
</dbReference>
<dbReference type="KEGG" id="smo:SELMODRAFT_431617"/>
<evidence type="ECO:0000256" key="8">
    <source>
        <dbReference type="SAM" id="Phobius"/>
    </source>
</evidence>
<dbReference type="EMBL" id="GL377583">
    <property type="protein sequence ID" value="EFJ26811.1"/>
    <property type="molecule type" value="Genomic_DNA"/>
</dbReference>
<dbReference type="InterPro" id="IPR001841">
    <property type="entry name" value="Znf_RING"/>
</dbReference>
<dbReference type="Pfam" id="PF13639">
    <property type="entry name" value="zf-RING_2"/>
    <property type="match status" value="1"/>
</dbReference>
<evidence type="ECO:0000256" key="5">
    <source>
        <dbReference type="ARBA" id="ARBA00022833"/>
    </source>
</evidence>
<dbReference type="InParanoid" id="D8RM15"/>
<keyword evidence="8" id="KW-0472">Membrane</keyword>
<proteinExistence type="inferred from homology"/>